<sequence length="211" mass="24009">MFILVSLKDTVVILPKYFGSDLKEVIEQDLNSRFANKLVYKVGLCLSLWDISKIEESYISDVDGAYHALVTFRFACFRPFIDEILVGTVKSCSKNGIRVSLNFFDDIYIPPEKLRHPSHFDYEQNSWVWEYAYEGETAELRIDKNDTIRFRVVEEIWRDLNPDGSKPTTSNGLNSTDAEAVSENQLVPTSAYTLIGSVVADGLGVTCWWVS</sequence>
<keyword evidence="3" id="KW-0240">DNA-directed RNA polymerase</keyword>
<name>A0AAV2TJF4_CALDB</name>
<organism evidence="8 9">
    <name type="scientific">Calicophoron daubneyi</name>
    <name type="common">Rumen fluke</name>
    <name type="synonym">Paramphistomum daubneyi</name>
    <dbReference type="NCBI Taxonomy" id="300641"/>
    <lineage>
        <taxon>Eukaryota</taxon>
        <taxon>Metazoa</taxon>
        <taxon>Spiralia</taxon>
        <taxon>Lophotrochozoa</taxon>
        <taxon>Platyhelminthes</taxon>
        <taxon>Trematoda</taxon>
        <taxon>Digenea</taxon>
        <taxon>Plagiorchiida</taxon>
        <taxon>Pronocephalata</taxon>
        <taxon>Paramphistomoidea</taxon>
        <taxon>Paramphistomidae</taxon>
        <taxon>Calicophoron</taxon>
    </lineage>
</organism>
<dbReference type="Pfam" id="PF08292">
    <property type="entry name" value="RNA_pol_Rbc25"/>
    <property type="match status" value="1"/>
</dbReference>
<dbReference type="GO" id="GO:0006384">
    <property type="term" value="P:transcription initiation at RNA polymerase III promoter"/>
    <property type="evidence" value="ECO:0007669"/>
    <property type="project" value="TreeGrafter"/>
</dbReference>
<evidence type="ECO:0000313" key="8">
    <source>
        <dbReference type="EMBL" id="CAL5136211.1"/>
    </source>
</evidence>
<evidence type="ECO:0000259" key="7">
    <source>
        <dbReference type="Pfam" id="PF08292"/>
    </source>
</evidence>
<dbReference type="SUPFAM" id="SSF88798">
    <property type="entry name" value="N-terminal, heterodimerisation domain of RBP7 (RpoE)"/>
    <property type="match status" value="1"/>
</dbReference>
<comment type="similarity">
    <text evidence="2">Belongs to the eukaryotic RPB7/RPC8 RNA polymerase subunit family.</text>
</comment>
<gene>
    <name evidence="8" type="ORF">CDAUBV1_LOCUS10284</name>
</gene>
<evidence type="ECO:0000256" key="3">
    <source>
        <dbReference type="ARBA" id="ARBA00022478"/>
    </source>
</evidence>
<comment type="subcellular location">
    <subcellularLocation>
        <location evidence="1">Nucleus</location>
    </subcellularLocation>
</comment>
<accession>A0AAV2TJF4</accession>
<keyword evidence="4" id="KW-0804">Transcription</keyword>
<evidence type="ECO:0000256" key="4">
    <source>
        <dbReference type="ARBA" id="ARBA00023163"/>
    </source>
</evidence>
<evidence type="ECO:0000313" key="9">
    <source>
        <dbReference type="Proteomes" id="UP001497525"/>
    </source>
</evidence>
<dbReference type="Pfam" id="PF03876">
    <property type="entry name" value="SHS2_Rpb7-N"/>
    <property type="match status" value="1"/>
</dbReference>
<dbReference type="InterPro" id="IPR036898">
    <property type="entry name" value="RNA_pol_Rpb7-like_N_sf"/>
</dbReference>
<comment type="caution">
    <text evidence="8">The sequence shown here is derived from an EMBL/GenBank/DDBJ whole genome shotgun (WGS) entry which is preliminary data.</text>
</comment>
<evidence type="ECO:0008006" key="10">
    <source>
        <dbReference type="Google" id="ProtNLM"/>
    </source>
</evidence>
<protein>
    <recommendedName>
        <fullName evidence="10">DNA-directed RNA polymerase III subunit RPC8</fullName>
    </recommendedName>
</protein>
<dbReference type="SUPFAM" id="SSF50249">
    <property type="entry name" value="Nucleic acid-binding proteins"/>
    <property type="match status" value="1"/>
</dbReference>
<dbReference type="Gene3D" id="3.30.1490.120">
    <property type="entry name" value="RNA polymerase Rpb7-like, N-terminal domain"/>
    <property type="match status" value="1"/>
</dbReference>
<dbReference type="PANTHER" id="PTHR12709:SF1">
    <property type="entry name" value="DNA-DIRECTED RNA POLYMERASE III SUBUNIT RPC8"/>
    <property type="match status" value="1"/>
</dbReference>
<dbReference type="InterPro" id="IPR005576">
    <property type="entry name" value="Rpb7-like_N"/>
</dbReference>
<dbReference type="InterPro" id="IPR013238">
    <property type="entry name" value="RNA_pol_III_Rbc25"/>
</dbReference>
<proteinExistence type="inferred from homology"/>
<dbReference type="InterPro" id="IPR012340">
    <property type="entry name" value="NA-bd_OB-fold"/>
</dbReference>
<dbReference type="EMBL" id="CAXLJL010000290">
    <property type="protein sequence ID" value="CAL5136211.1"/>
    <property type="molecule type" value="Genomic_DNA"/>
</dbReference>
<feature type="domain" description="RNA polymerase Rpb7-like N-terminal" evidence="6">
    <location>
        <begin position="8"/>
        <end position="64"/>
    </location>
</feature>
<keyword evidence="5" id="KW-0539">Nucleus</keyword>
<dbReference type="InterPro" id="IPR045113">
    <property type="entry name" value="Rpb7-like"/>
</dbReference>
<dbReference type="PANTHER" id="PTHR12709">
    <property type="entry name" value="DNA-DIRECTED RNA POLYMERASE II, III"/>
    <property type="match status" value="1"/>
</dbReference>
<reference evidence="8" key="1">
    <citation type="submission" date="2024-06" db="EMBL/GenBank/DDBJ databases">
        <authorList>
            <person name="Liu X."/>
            <person name="Lenzi L."/>
            <person name="Haldenby T S."/>
            <person name="Uol C."/>
        </authorList>
    </citation>
    <scope>NUCLEOTIDE SEQUENCE</scope>
</reference>
<feature type="domain" description="RNA polymerase III subunit Rpc25" evidence="7">
    <location>
        <begin position="83"/>
        <end position="209"/>
    </location>
</feature>
<dbReference type="Gene3D" id="2.40.50.140">
    <property type="entry name" value="Nucleic acid-binding proteins"/>
    <property type="match status" value="1"/>
</dbReference>
<evidence type="ECO:0000256" key="2">
    <source>
        <dbReference type="ARBA" id="ARBA00009307"/>
    </source>
</evidence>
<evidence type="ECO:0000256" key="5">
    <source>
        <dbReference type="ARBA" id="ARBA00023242"/>
    </source>
</evidence>
<dbReference type="AlphaFoldDB" id="A0AAV2TJF4"/>
<dbReference type="GO" id="GO:0005666">
    <property type="term" value="C:RNA polymerase III complex"/>
    <property type="evidence" value="ECO:0007669"/>
    <property type="project" value="TreeGrafter"/>
</dbReference>
<evidence type="ECO:0000259" key="6">
    <source>
        <dbReference type="Pfam" id="PF03876"/>
    </source>
</evidence>
<evidence type="ECO:0000256" key="1">
    <source>
        <dbReference type="ARBA" id="ARBA00004123"/>
    </source>
</evidence>
<dbReference type="Proteomes" id="UP001497525">
    <property type="component" value="Unassembled WGS sequence"/>
</dbReference>